<name>A0AAV2E8B6_9ROSI</name>
<organism evidence="2 3">
    <name type="scientific">Linum trigynum</name>
    <dbReference type="NCBI Taxonomy" id="586398"/>
    <lineage>
        <taxon>Eukaryota</taxon>
        <taxon>Viridiplantae</taxon>
        <taxon>Streptophyta</taxon>
        <taxon>Embryophyta</taxon>
        <taxon>Tracheophyta</taxon>
        <taxon>Spermatophyta</taxon>
        <taxon>Magnoliopsida</taxon>
        <taxon>eudicotyledons</taxon>
        <taxon>Gunneridae</taxon>
        <taxon>Pentapetalae</taxon>
        <taxon>rosids</taxon>
        <taxon>fabids</taxon>
        <taxon>Malpighiales</taxon>
        <taxon>Linaceae</taxon>
        <taxon>Linum</taxon>
    </lineage>
</organism>
<evidence type="ECO:0000313" key="3">
    <source>
        <dbReference type="Proteomes" id="UP001497516"/>
    </source>
</evidence>
<dbReference type="EMBL" id="OZ034817">
    <property type="protein sequence ID" value="CAL1381775.1"/>
    <property type="molecule type" value="Genomic_DNA"/>
</dbReference>
<protein>
    <submittedName>
        <fullName evidence="2">Uncharacterized protein</fullName>
    </submittedName>
</protein>
<sequence length="120" mass="13487">MEQCALDTERSCSKLDPHIQAIAQTYFSFPRGIEETLRSIKKHVEVIEKACAQFAQDTLYATIQAEGEEEEANHGDVEEHTEVGTENSCDNHYQECPLVVDHTIPHLCSNMLGPERGDAR</sequence>
<evidence type="ECO:0000313" key="2">
    <source>
        <dbReference type="EMBL" id="CAL1381775.1"/>
    </source>
</evidence>
<keyword evidence="3" id="KW-1185">Reference proteome</keyword>
<gene>
    <name evidence="2" type="ORF">LTRI10_LOCUS23132</name>
</gene>
<reference evidence="2 3" key="1">
    <citation type="submission" date="2024-04" db="EMBL/GenBank/DDBJ databases">
        <authorList>
            <person name="Fracassetti M."/>
        </authorList>
    </citation>
    <scope>NUCLEOTIDE SEQUENCE [LARGE SCALE GENOMIC DNA]</scope>
</reference>
<dbReference type="AlphaFoldDB" id="A0AAV2E8B6"/>
<feature type="compositionally biased region" description="Basic and acidic residues" evidence="1">
    <location>
        <begin position="72"/>
        <end position="83"/>
    </location>
</feature>
<evidence type="ECO:0000256" key="1">
    <source>
        <dbReference type="SAM" id="MobiDB-lite"/>
    </source>
</evidence>
<proteinExistence type="predicted"/>
<accession>A0AAV2E8B6</accession>
<dbReference type="Proteomes" id="UP001497516">
    <property type="component" value="Chromosome 4"/>
</dbReference>
<feature type="region of interest" description="Disordered" evidence="1">
    <location>
        <begin position="65"/>
        <end position="88"/>
    </location>
</feature>